<dbReference type="Pfam" id="PF21549">
    <property type="entry name" value="PRDM2_PR"/>
    <property type="match status" value="2"/>
</dbReference>
<evidence type="ECO:0000256" key="5">
    <source>
        <dbReference type="ARBA" id="ARBA00022771"/>
    </source>
</evidence>
<keyword evidence="2" id="KW-0399">Innate immunity</keyword>
<comment type="similarity">
    <text evidence="13">Belongs to the class V-like SAM-binding methyltransferase superfamily.</text>
</comment>
<feature type="compositionally biased region" description="Pro residues" evidence="15">
    <location>
        <begin position="577"/>
        <end position="588"/>
    </location>
</feature>
<keyword evidence="12" id="KW-0539">Nucleus</keyword>
<evidence type="ECO:0000259" key="17">
    <source>
        <dbReference type="PROSITE" id="PS50280"/>
    </source>
</evidence>
<dbReference type="Gene3D" id="2.170.270.10">
    <property type="entry name" value="SET domain"/>
    <property type="match status" value="1"/>
</dbReference>
<feature type="compositionally biased region" description="Basic and acidic residues" evidence="15">
    <location>
        <begin position="372"/>
        <end position="383"/>
    </location>
</feature>
<keyword evidence="4" id="KW-0677">Repeat</keyword>
<dbReference type="PANTHER" id="PTHR16515:SF64">
    <property type="entry name" value="PR DOMAIN ZINC FINGER PROTEIN 1"/>
    <property type="match status" value="1"/>
</dbReference>
<evidence type="ECO:0000313" key="18">
    <source>
        <dbReference type="EMBL" id="KAG9355582.1"/>
    </source>
</evidence>
<dbReference type="GO" id="GO:0051239">
    <property type="term" value="P:regulation of multicellular organismal process"/>
    <property type="evidence" value="ECO:0007669"/>
    <property type="project" value="UniProtKB-ARBA"/>
</dbReference>
<feature type="region of interest" description="Disordered" evidence="15">
    <location>
        <begin position="821"/>
        <end position="853"/>
    </location>
</feature>
<dbReference type="SUPFAM" id="SSF57667">
    <property type="entry name" value="beta-beta-alpha zinc fingers"/>
    <property type="match status" value="3"/>
</dbReference>
<dbReference type="EMBL" id="JAFBMS010000001">
    <property type="protein sequence ID" value="KAG9355582.1"/>
    <property type="molecule type" value="Genomic_DNA"/>
</dbReference>
<comment type="subcellular location">
    <subcellularLocation>
        <location evidence="13">Nucleus</location>
    </subcellularLocation>
    <subcellularLocation>
        <location evidence="13">Cytoplasm</location>
    </subcellularLocation>
</comment>
<dbReference type="FunFam" id="3.30.160.60:FF:000748">
    <property type="entry name" value="PR domain zinc finger protein"/>
    <property type="match status" value="1"/>
</dbReference>
<accession>A0A8T2PVQ8</accession>
<dbReference type="CDD" id="cd19187">
    <property type="entry name" value="PR-SET_PRDM1"/>
    <property type="match status" value="1"/>
</dbReference>
<dbReference type="Proteomes" id="UP000824540">
    <property type="component" value="Unassembled WGS sequence"/>
</dbReference>
<comment type="caution">
    <text evidence="18">The sequence shown here is derived from an EMBL/GenBank/DDBJ whole genome shotgun (WGS) entry which is preliminary data.</text>
</comment>
<dbReference type="GO" id="GO:0001227">
    <property type="term" value="F:DNA-binding transcription repressor activity, RNA polymerase II-specific"/>
    <property type="evidence" value="ECO:0007669"/>
    <property type="project" value="InterPro"/>
</dbReference>
<feature type="region of interest" description="Disordered" evidence="15">
    <location>
        <begin position="542"/>
        <end position="623"/>
    </location>
</feature>
<dbReference type="OrthoDB" id="9345291at2759"/>
<keyword evidence="10" id="KW-1064">Adaptive immunity</keyword>
<dbReference type="InterPro" id="IPR050331">
    <property type="entry name" value="Zinc_finger"/>
</dbReference>
<keyword evidence="6" id="KW-0862">Zinc</keyword>
<feature type="region of interest" description="Disordered" evidence="15">
    <location>
        <begin position="363"/>
        <end position="435"/>
    </location>
</feature>
<dbReference type="SMART" id="SM00355">
    <property type="entry name" value="ZnF_C2H2"/>
    <property type="match status" value="5"/>
</dbReference>
<gene>
    <name evidence="18" type="ORF">JZ751_000420</name>
</gene>
<evidence type="ECO:0000256" key="10">
    <source>
        <dbReference type="ARBA" id="ARBA00023130"/>
    </source>
</evidence>
<keyword evidence="5 14" id="KW-0863">Zinc-finger</keyword>
<comment type="similarity">
    <text evidence="1">Belongs to the krueppel C2H2-type zinc-finger protein family.</text>
</comment>
<dbReference type="GO" id="GO:0008270">
    <property type="term" value="F:zinc ion binding"/>
    <property type="evidence" value="ECO:0007669"/>
    <property type="project" value="UniProtKB-KW"/>
</dbReference>
<keyword evidence="8" id="KW-0805">Transcription regulation</keyword>
<keyword evidence="19" id="KW-1185">Reference proteome</keyword>
<evidence type="ECO:0000259" key="16">
    <source>
        <dbReference type="PROSITE" id="PS50157"/>
    </source>
</evidence>
<evidence type="ECO:0000256" key="12">
    <source>
        <dbReference type="ARBA" id="ARBA00023242"/>
    </source>
</evidence>
<dbReference type="GO" id="GO:0005634">
    <property type="term" value="C:nucleus"/>
    <property type="evidence" value="ECO:0007669"/>
    <property type="project" value="UniProtKB-SubCell"/>
</dbReference>
<dbReference type="GO" id="GO:0002250">
    <property type="term" value="P:adaptive immune response"/>
    <property type="evidence" value="ECO:0007669"/>
    <property type="project" value="UniProtKB-KW"/>
</dbReference>
<dbReference type="FunFam" id="3.30.160.60:FF:001272">
    <property type="entry name" value="Zinc finger protein 683"/>
    <property type="match status" value="1"/>
</dbReference>
<protein>
    <recommendedName>
        <fullName evidence="13">PR domain zinc finger protein 1</fullName>
        <ecNumber evidence="13">2.1.1.-</ecNumber>
    </recommendedName>
</protein>
<dbReference type="Pfam" id="PF00096">
    <property type="entry name" value="zf-C2H2"/>
    <property type="match status" value="3"/>
</dbReference>
<dbReference type="InterPro" id="IPR036236">
    <property type="entry name" value="Znf_C2H2_sf"/>
</dbReference>
<dbReference type="PANTHER" id="PTHR16515">
    <property type="entry name" value="PR DOMAIN ZINC FINGER PROTEIN"/>
    <property type="match status" value="1"/>
</dbReference>
<dbReference type="Gene3D" id="3.30.160.60">
    <property type="entry name" value="Classic Zinc Finger"/>
    <property type="match status" value="4"/>
</dbReference>
<evidence type="ECO:0000256" key="14">
    <source>
        <dbReference type="PROSITE-ProRule" id="PRU00042"/>
    </source>
</evidence>
<feature type="compositionally biased region" description="Basic and acidic residues" evidence="15">
    <location>
        <begin position="821"/>
        <end position="840"/>
    </location>
</feature>
<organism evidence="18 19">
    <name type="scientific">Albula glossodonta</name>
    <name type="common">roundjaw bonefish</name>
    <dbReference type="NCBI Taxonomy" id="121402"/>
    <lineage>
        <taxon>Eukaryota</taxon>
        <taxon>Metazoa</taxon>
        <taxon>Chordata</taxon>
        <taxon>Craniata</taxon>
        <taxon>Vertebrata</taxon>
        <taxon>Euteleostomi</taxon>
        <taxon>Actinopterygii</taxon>
        <taxon>Neopterygii</taxon>
        <taxon>Teleostei</taxon>
        <taxon>Albuliformes</taxon>
        <taxon>Albulidae</taxon>
        <taxon>Albula</taxon>
    </lineage>
</organism>
<keyword evidence="7" id="KW-0391">Immunity</keyword>
<dbReference type="GO" id="GO:0045165">
    <property type="term" value="P:cell fate commitment"/>
    <property type="evidence" value="ECO:0007669"/>
    <property type="project" value="UniProtKB-UniRule"/>
</dbReference>
<evidence type="ECO:0000256" key="1">
    <source>
        <dbReference type="ARBA" id="ARBA00006991"/>
    </source>
</evidence>
<dbReference type="FunFam" id="3.30.160.60:FF:000262">
    <property type="entry name" value="PR domain zinc finger protein 1"/>
    <property type="match status" value="1"/>
</dbReference>
<evidence type="ECO:0000256" key="8">
    <source>
        <dbReference type="ARBA" id="ARBA00023015"/>
    </source>
</evidence>
<evidence type="ECO:0000256" key="11">
    <source>
        <dbReference type="ARBA" id="ARBA00023163"/>
    </source>
</evidence>
<feature type="domain" description="C2H2-type" evidence="16">
    <location>
        <begin position="661"/>
        <end position="688"/>
    </location>
</feature>
<dbReference type="GO" id="GO:0005737">
    <property type="term" value="C:cytoplasm"/>
    <property type="evidence" value="ECO:0007669"/>
    <property type="project" value="UniProtKB-SubCell"/>
</dbReference>
<dbReference type="GO" id="GO:0000978">
    <property type="term" value="F:RNA polymerase II cis-regulatory region sequence-specific DNA binding"/>
    <property type="evidence" value="ECO:0007669"/>
    <property type="project" value="TreeGrafter"/>
</dbReference>
<evidence type="ECO:0000256" key="3">
    <source>
        <dbReference type="ARBA" id="ARBA00022723"/>
    </source>
</evidence>
<feature type="domain" description="C2H2-type" evidence="16">
    <location>
        <begin position="633"/>
        <end position="660"/>
    </location>
</feature>
<keyword evidence="3" id="KW-0479">Metal-binding</keyword>
<dbReference type="InterPro" id="IPR016608">
    <property type="entry name" value="PRDM1"/>
</dbReference>
<keyword evidence="11" id="KW-0804">Transcription</keyword>
<sequence length="869" mass="97702">MKLKAFLGDMSQWGEEDFARNCTYIVHDQGSDPSFGVPKAMTSIPRNLTFEYGPDNEMGHVADGLVCDGTRRGKRGALCQEIKEYIPQGTRFGPLQGEIYTKDNVPKHANRKYFWRVPSRSLKERLPVTLSRPPSTPTVLRVVVDKGERAHLKGQHNHIKGTTEEHRTTQGDLIEENTYMAEIYCGGQLHHFVDGYDVHRSNWMRYVNPARSLSDQNLVACQNGSDIFFYTIRPVEPQQELLVWYSAEFSERLRGSASDSPQQHTLSESHSVTVTLEPSSLTCPQAQSFLLSLLTFFSYPPLPFLHSLSLMVKCTDRGVSKQRHISLHIVALQGDDGSANCWVTQPGGCGNYSVTRHRQHLPQRAWYSNQDQRSKEEGQKEEKVEEEEERIDVEVLERDTPPDTPDDQIMDFSKRTREDTPCTPSPSLDHREPSPCKNLFSHPGGLPDTPSPHRDIPLHLHGLYGHGEGLVSYPLCPPSGPLQAPYQFLPPYSHHYPRLFMPQYSPSFQGVLPPRAHPGYSSYLCRDSLPYPMTAQPGLLPVSLPYPAPPQGGLKERPPNTSPPQGAPATPDLSPLPKTPHTPQPSPLQPTSGRDEAINLSLATPKKSPSPLTVSGNKSLPYPLKKQNGKIKYECNICLKTFGQLSNLKVHLRVHSGERPFQCHLCKKSFTQLAHLQKHHLVHTGEKPHECQVCHKRFSSTSNLKTHLRLHSGEKPYQCKLCSMKFTQYIHLKLHRRLHSSRERPYACQLCAAAFVHRFSLRLHQRSCCPASPPPGAASPADLQRAAQLVQRFDGSAEADELPESASPAQVDAAMERWVSRNLEDKEDRDGEARVLKTEEATPVQPAVYQERASVLHLHNRPMVKTEAR</sequence>
<dbReference type="InterPro" id="IPR013087">
    <property type="entry name" value="Znf_C2H2_type"/>
</dbReference>
<dbReference type="GO" id="GO:0045087">
    <property type="term" value="P:innate immune response"/>
    <property type="evidence" value="ECO:0007669"/>
    <property type="project" value="UniProtKB-KW"/>
</dbReference>
<feature type="domain" description="C2H2-type" evidence="16">
    <location>
        <begin position="746"/>
        <end position="773"/>
    </location>
</feature>
<proteinExistence type="inferred from homology"/>
<feature type="domain" description="SET" evidence="17">
    <location>
        <begin position="48"/>
        <end position="246"/>
    </location>
</feature>
<dbReference type="InterPro" id="IPR044413">
    <property type="entry name" value="PRDM1_PR-SET"/>
</dbReference>
<dbReference type="InterPro" id="IPR046341">
    <property type="entry name" value="SET_dom_sf"/>
</dbReference>
<dbReference type="AlphaFoldDB" id="A0A8T2PVQ8"/>
<evidence type="ECO:0000256" key="2">
    <source>
        <dbReference type="ARBA" id="ARBA00022588"/>
    </source>
</evidence>
<evidence type="ECO:0000256" key="6">
    <source>
        <dbReference type="ARBA" id="ARBA00022833"/>
    </source>
</evidence>
<evidence type="ECO:0000256" key="15">
    <source>
        <dbReference type="SAM" id="MobiDB-lite"/>
    </source>
</evidence>
<evidence type="ECO:0000313" key="19">
    <source>
        <dbReference type="Proteomes" id="UP000824540"/>
    </source>
</evidence>
<comment type="subunit">
    <text evidence="13">Interacts with PRMT5. Interacts with FBXO10. Interacts with FBXO11.</text>
</comment>
<dbReference type="PIRSF" id="PIRSF013212">
    <property type="entry name" value="PRDM1"/>
    <property type="match status" value="1"/>
</dbReference>
<dbReference type="PROSITE" id="PS00028">
    <property type="entry name" value="ZINC_FINGER_C2H2_1"/>
    <property type="match status" value="4"/>
</dbReference>
<evidence type="ECO:0000256" key="7">
    <source>
        <dbReference type="ARBA" id="ARBA00022859"/>
    </source>
</evidence>
<dbReference type="InterPro" id="IPR001214">
    <property type="entry name" value="SET_dom"/>
</dbReference>
<evidence type="ECO:0000256" key="9">
    <source>
        <dbReference type="ARBA" id="ARBA00023125"/>
    </source>
</evidence>
<evidence type="ECO:0000256" key="13">
    <source>
        <dbReference type="PIRNR" id="PIRNR013212"/>
    </source>
</evidence>
<feature type="compositionally biased region" description="Basic and acidic residues" evidence="15">
    <location>
        <begin position="392"/>
        <end position="401"/>
    </location>
</feature>
<evidence type="ECO:0000256" key="4">
    <source>
        <dbReference type="ARBA" id="ARBA00022737"/>
    </source>
</evidence>
<feature type="domain" description="C2H2-type" evidence="16">
    <location>
        <begin position="717"/>
        <end position="744"/>
    </location>
</feature>
<dbReference type="FunFam" id="3.30.160.60:FF:000132">
    <property type="entry name" value="PR domain zinc finger protein 1"/>
    <property type="match status" value="1"/>
</dbReference>
<dbReference type="PROSITE" id="PS50280">
    <property type="entry name" value="SET"/>
    <property type="match status" value="1"/>
</dbReference>
<dbReference type="GO" id="GO:0002682">
    <property type="term" value="P:regulation of immune system process"/>
    <property type="evidence" value="ECO:0007669"/>
    <property type="project" value="UniProtKB-ARBA"/>
</dbReference>
<name>A0A8T2PVQ8_9TELE</name>
<reference evidence="18" key="1">
    <citation type="thesis" date="2021" institute="BYU ScholarsArchive" country="Provo, UT, USA">
        <title>Applications of and Algorithms for Genome Assembly and Genomic Analyses with an Emphasis on Marine Teleosts.</title>
        <authorList>
            <person name="Pickett B.D."/>
        </authorList>
    </citation>
    <scope>NUCLEOTIDE SEQUENCE</scope>
    <source>
        <strain evidence="18">HI-2016</strain>
    </source>
</reference>
<keyword evidence="9" id="KW-0238">DNA-binding</keyword>
<dbReference type="PROSITE" id="PS50157">
    <property type="entry name" value="ZINC_FINGER_C2H2_2"/>
    <property type="match status" value="5"/>
</dbReference>
<dbReference type="EC" id="2.1.1.-" evidence="13"/>
<feature type="domain" description="C2H2-type" evidence="16">
    <location>
        <begin position="689"/>
        <end position="716"/>
    </location>
</feature>
<comment type="function">
    <text evidence="13">Transcription factor that mediates a transcriptional program in various innate and adaptive immune tissue-resident lymphocyte T cell types such as tissue-resident memory T (Trm), natural killer (trNK) and natural killer T (NKT) cells and negatively regulates gene expression of proteins that promote the egress of tissue-resident T-cell populations from non-lymphoid organs. Plays a role in the development, retention and long-term establishment of adaptive and innate tissue-resident lymphocyte T cell types in non-lymphoid organs, such as the skin and gut, but also in other nonbarrier tissues like liver and kidney, and therefore may provide immediate immunological protection against reactivating infections or viral reinfection. Binds specifically to the PRDI element in the promoter of the beta-interferon gene. Drives the maturation of B-lymphocytes into Ig secreting cells. Associates with the transcriptional repressor ZNF683 to chromatin at gene promoter regions.</text>
</comment>